<protein>
    <submittedName>
        <fullName evidence="1">Uncharacterized protein</fullName>
    </submittedName>
</protein>
<dbReference type="AlphaFoldDB" id="A0A4D4JB62"/>
<dbReference type="Proteomes" id="UP000298860">
    <property type="component" value="Unassembled WGS sequence"/>
</dbReference>
<name>A0A4D4JB62_9PSEU</name>
<evidence type="ECO:0000313" key="2">
    <source>
        <dbReference type="Proteomes" id="UP000298860"/>
    </source>
</evidence>
<accession>A0A4D4JB62</accession>
<comment type="caution">
    <text evidence="1">The sequence shown here is derived from an EMBL/GenBank/DDBJ whole genome shotgun (WGS) entry which is preliminary data.</text>
</comment>
<keyword evidence="2" id="KW-1185">Reference proteome</keyword>
<dbReference type="EMBL" id="BJFL01000095">
    <property type="protein sequence ID" value="GDY34065.1"/>
    <property type="molecule type" value="Genomic_DNA"/>
</dbReference>
<reference evidence="2" key="1">
    <citation type="submission" date="2019-04" db="EMBL/GenBank/DDBJ databases">
        <title>Draft genome sequence of Pseudonocardiaceae bacterium SL3-2-4.</title>
        <authorList>
            <person name="Ningsih F."/>
            <person name="Yokota A."/>
            <person name="Sakai Y."/>
            <person name="Nanatani K."/>
            <person name="Yabe S."/>
            <person name="Oetari A."/>
            <person name="Sjamsuridzal W."/>
        </authorList>
    </citation>
    <scope>NUCLEOTIDE SEQUENCE [LARGE SCALE GENOMIC DNA]</scope>
    <source>
        <strain evidence="2">SL3-2-4</strain>
    </source>
</reference>
<sequence length="208" mass="23835">MIIDVPIRPGAALSDPKTRQFVEENIINATYDFSDRYRKIPELAYNREGIVNVLANFPWQEYGYKKGRWQREPISWEIDFLPFRVWEKVYRGFLLTDIATGEEISEVRGAVSSVMPPSGRLLFAGDPKYAGVINTMPDGERRIYIVGSIRLARNPESVTEIAQRASELTKTMVPERPPQVQLFDLPAKYLKRLGPWLADHPGKPSRRS</sequence>
<gene>
    <name evidence="1" type="ORF">GTS_56980</name>
</gene>
<organism evidence="1 2">
    <name type="scientific">Gandjariella thermophila</name>
    <dbReference type="NCBI Taxonomy" id="1931992"/>
    <lineage>
        <taxon>Bacteria</taxon>
        <taxon>Bacillati</taxon>
        <taxon>Actinomycetota</taxon>
        <taxon>Actinomycetes</taxon>
        <taxon>Pseudonocardiales</taxon>
        <taxon>Pseudonocardiaceae</taxon>
        <taxon>Gandjariella</taxon>
    </lineage>
</organism>
<evidence type="ECO:0000313" key="1">
    <source>
        <dbReference type="EMBL" id="GDY34065.1"/>
    </source>
</evidence>
<proteinExistence type="predicted"/>